<dbReference type="GO" id="GO:0030313">
    <property type="term" value="C:cell envelope"/>
    <property type="evidence" value="ECO:0007669"/>
    <property type="project" value="UniProtKB-SubCell"/>
</dbReference>
<evidence type="ECO:0000256" key="1">
    <source>
        <dbReference type="ARBA" id="ARBA00004196"/>
    </source>
</evidence>
<feature type="transmembrane region" description="Helical" evidence="5">
    <location>
        <begin position="30"/>
        <end position="52"/>
    </location>
</feature>
<gene>
    <name evidence="8" type="ORF">H8E23_03885</name>
</gene>
<name>A0A8J6TKN8_9BACT</name>
<protein>
    <submittedName>
        <fullName evidence="8">Efflux RND transporter periplasmic adaptor subunit</fullName>
    </submittedName>
</protein>
<dbReference type="Proteomes" id="UP000603434">
    <property type="component" value="Unassembled WGS sequence"/>
</dbReference>
<dbReference type="PANTHER" id="PTHR32347:SF23">
    <property type="entry name" value="BLL5650 PROTEIN"/>
    <property type="match status" value="1"/>
</dbReference>
<dbReference type="Gene3D" id="2.40.50.100">
    <property type="match status" value="2"/>
</dbReference>
<evidence type="ECO:0000256" key="2">
    <source>
        <dbReference type="ARBA" id="ARBA00009477"/>
    </source>
</evidence>
<evidence type="ECO:0000259" key="6">
    <source>
        <dbReference type="Pfam" id="PF25973"/>
    </source>
</evidence>
<evidence type="ECO:0000259" key="7">
    <source>
        <dbReference type="Pfam" id="PF25990"/>
    </source>
</evidence>
<feature type="domain" description="CzcB-like barrel-sandwich hybrid" evidence="6">
    <location>
        <begin position="69"/>
        <end position="324"/>
    </location>
</feature>
<keyword evidence="5" id="KW-0472">Membrane</keyword>
<dbReference type="AlphaFoldDB" id="A0A8J6TKN8"/>
<evidence type="ECO:0000256" key="5">
    <source>
        <dbReference type="SAM" id="Phobius"/>
    </source>
</evidence>
<reference evidence="8 9" key="1">
    <citation type="submission" date="2020-08" db="EMBL/GenBank/DDBJ databases">
        <title>Bridging the membrane lipid divide: bacteria of the FCB group superphylum have the potential to synthesize archaeal ether lipids.</title>
        <authorList>
            <person name="Villanueva L."/>
            <person name="Von Meijenfeldt F.A.B."/>
            <person name="Westbye A.B."/>
            <person name="Yadav S."/>
            <person name="Hopmans E.C."/>
            <person name="Dutilh B.E."/>
            <person name="Sinninghe Damste J.S."/>
        </authorList>
    </citation>
    <scope>NUCLEOTIDE SEQUENCE [LARGE SCALE GENOMIC DNA]</scope>
    <source>
        <strain evidence="8">NIOZ-UU30</strain>
    </source>
</reference>
<evidence type="ECO:0000256" key="4">
    <source>
        <dbReference type="SAM" id="Coils"/>
    </source>
</evidence>
<dbReference type="InterPro" id="IPR058647">
    <property type="entry name" value="BSH_CzcB-like"/>
</dbReference>
<feature type="coiled-coil region" evidence="4">
    <location>
        <begin position="254"/>
        <end position="288"/>
    </location>
</feature>
<organism evidence="8 9">
    <name type="scientific">Candidatus Desulfatibia profunda</name>
    <dbReference type="NCBI Taxonomy" id="2841695"/>
    <lineage>
        <taxon>Bacteria</taxon>
        <taxon>Pseudomonadati</taxon>
        <taxon>Thermodesulfobacteriota</taxon>
        <taxon>Desulfobacteria</taxon>
        <taxon>Desulfobacterales</taxon>
        <taxon>Desulfobacterales incertae sedis</taxon>
        <taxon>Candidatus Desulfatibia</taxon>
    </lineage>
</organism>
<keyword evidence="5" id="KW-1133">Transmembrane helix</keyword>
<dbReference type="EMBL" id="JACNJH010000094">
    <property type="protein sequence ID" value="MBC8360519.1"/>
    <property type="molecule type" value="Genomic_DNA"/>
</dbReference>
<dbReference type="GO" id="GO:0022857">
    <property type="term" value="F:transmembrane transporter activity"/>
    <property type="evidence" value="ECO:0007669"/>
    <property type="project" value="InterPro"/>
</dbReference>
<dbReference type="NCBIfam" id="TIGR01730">
    <property type="entry name" value="RND_mfp"/>
    <property type="match status" value="1"/>
</dbReference>
<dbReference type="InterPro" id="IPR058636">
    <property type="entry name" value="Beta-barrel_YknX"/>
</dbReference>
<evidence type="ECO:0000313" key="8">
    <source>
        <dbReference type="EMBL" id="MBC8360519.1"/>
    </source>
</evidence>
<evidence type="ECO:0000313" key="9">
    <source>
        <dbReference type="Proteomes" id="UP000603434"/>
    </source>
</evidence>
<keyword evidence="5" id="KW-0812">Transmembrane</keyword>
<accession>A0A8J6TKN8</accession>
<comment type="similarity">
    <text evidence="2">Belongs to the membrane fusion protein (MFP) (TC 8.A.1) family.</text>
</comment>
<dbReference type="PRINTS" id="PR01490">
    <property type="entry name" value="RTXTOXIND"/>
</dbReference>
<dbReference type="PANTHER" id="PTHR32347">
    <property type="entry name" value="EFFLUX SYSTEM COMPONENT YKNX-RELATED"/>
    <property type="match status" value="1"/>
</dbReference>
<dbReference type="Gene3D" id="2.40.30.170">
    <property type="match status" value="1"/>
</dbReference>
<proteinExistence type="inferred from homology"/>
<comment type="caution">
    <text evidence="8">The sequence shown here is derived from an EMBL/GenBank/DDBJ whole genome shotgun (WGS) entry which is preliminary data.</text>
</comment>
<dbReference type="GO" id="GO:0016020">
    <property type="term" value="C:membrane"/>
    <property type="evidence" value="ECO:0007669"/>
    <property type="project" value="InterPro"/>
</dbReference>
<comment type="subcellular location">
    <subcellularLocation>
        <location evidence="1">Cell envelope</location>
    </subcellularLocation>
</comment>
<dbReference type="SUPFAM" id="SSF111369">
    <property type="entry name" value="HlyD-like secretion proteins"/>
    <property type="match status" value="2"/>
</dbReference>
<keyword evidence="3 4" id="KW-0175">Coiled coil</keyword>
<sequence>MERFNSENSTTPKILGLIKRFKEAGVKKRLILAIFIVLLLGVGILVYVGQWLTRTGELYYSGTIEATQANLAFQVSGRVSRILTDEGRAVTKEQILAEIDAEEFLAQRNQAYANLTLAQETLKELEAFLSLYQDTLPAEVEKAAAVVKVLEARRDEQEAGYRTQEVEQARLAFLAAEITKEEARKDKVRFDTLFQRGTIAEKEKDAVNLRYETALKDYERAREAYDLLRQGFRTESIEAARARLAEGRAGFKQARAYLKKIEAAARQVEAARARVQAASAALELAEIQLRHTRLKAPFAGIITSRNVEPGEVVAPAREVISLADLSTVDLKLFVAETEIGKVKPGQKVEVKTDTFPNKVYTGHVAFISPEGEFTPKIIQTHKERVKLVYLVKITVPNPNLELKTGMPADAWFR</sequence>
<dbReference type="Pfam" id="PF25973">
    <property type="entry name" value="BSH_CzcB"/>
    <property type="match status" value="1"/>
</dbReference>
<dbReference type="InterPro" id="IPR050465">
    <property type="entry name" value="UPF0194_transport"/>
</dbReference>
<dbReference type="Pfam" id="PF25990">
    <property type="entry name" value="Beta-barrel_YknX"/>
    <property type="match status" value="1"/>
</dbReference>
<evidence type="ECO:0000256" key="3">
    <source>
        <dbReference type="ARBA" id="ARBA00023054"/>
    </source>
</evidence>
<dbReference type="InterPro" id="IPR006143">
    <property type="entry name" value="RND_pump_MFP"/>
</dbReference>
<feature type="domain" description="YknX-like beta-barrel" evidence="7">
    <location>
        <begin position="332"/>
        <end position="406"/>
    </location>
</feature>